<protein>
    <submittedName>
        <fullName evidence="1">Uncharacterized protein</fullName>
    </submittedName>
</protein>
<evidence type="ECO:0000313" key="2">
    <source>
        <dbReference type="Proteomes" id="UP001576774"/>
    </source>
</evidence>
<dbReference type="EMBL" id="JBHFNQ010000045">
    <property type="protein sequence ID" value="MFB2876305.1"/>
    <property type="molecule type" value="Genomic_DNA"/>
</dbReference>
<evidence type="ECO:0000313" key="1">
    <source>
        <dbReference type="EMBL" id="MFB2876305.1"/>
    </source>
</evidence>
<proteinExistence type="predicted"/>
<reference evidence="1 2" key="1">
    <citation type="submission" date="2024-09" db="EMBL/GenBank/DDBJ databases">
        <title>Floridaenema gen nov. (Aerosakkonemataceae, Aerosakkonematales ord. nov., Cyanobacteria) from benthic tropical and subtropical fresh waters, with the description of four new species.</title>
        <authorList>
            <person name="Moretto J.A."/>
            <person name="Berthold D.E."/>
            <person name="Lefler F.W."/>
            <person name="Huang I.-S."/>
            <person name="Laughinghouse H. IV."/>
        </authorList>
    </citation>
    <scope>NUCLEOTIDE SEQUENCE [LARGE SCALE GENOMIC DNA]</scope>
    <source>
        <strain evidence="1 2">BLCC-F46</strain>
    </source>
</reference>
<dbReference type="Proteomes" id="UP001576774">
    <property type="component" value="Unassembled WGS sequence"/>
</dbReference>
<name>A0ABV4X0J1_9CYAN</name>
<gene>
    <name evidence="1" type="ORF">ACE1CC_05380</name>
</gene>
<dbReference type="RefSeq" id="WP_413269442.1">
    <property type="nucleotide sequence ID" value="NZ_JBHFNQ010000045.1"/>
</dbReference>
<keyword evidence="2" id="KW-1185">Reference proteome</keyword>
<accession>A0ABV4X0J1</accession>
<organism evidence="1 2">
    <name type="scientific">Floridaenema aerugineum BLCC-F46</name>
    <dbReference type="NCBI Taxonomy" id="3153654"/>
    <lineage>
        <taxon>Bacteria</taxon>
        <taxon>Bacillati</taxon>
        <taxon>Cyanobacteriota</taxon>
        <taxon>Cyanophyceae</taxon>
        <taxon>Oscillatoriophycideae</taxon>
        <taxon>Aerosakkonematales</taxon>
        <taxon>Aerosakkonemataceae</taxon>
        <taxon>Floridanema</taxon>
        <taxon>Floridanema aerugineum</taxon>
    </lineage>
</organism>
<sequence length="44" mass="4897">MGTIVGFILSQEVLQGKHTMPMEKEHLIKSLIRCILGDTATKDL</sequence>
<comment type="caution">
    <text evidence="1">The sequence shown here is derived from an EMBL/GenBank/DDBJ whole genome shotgun (WGS) entry which is preliminary data.</text>
</comment>